<evidence type="ECO:0000259" key="1">
    <source>
        <dbReference type="Pfam" id="PF00561"/>
    </source>
</evidence>
<dbReference type="InterPro" id="IPR000073">
    <property type="entry name" value="AB_hydrolase_1"/>
</dbReference>
<dbReference type="Pfam" id="PF00561">
    <property type="entry name" value="Abhydrolase_1"/>
    <property type="match status" value="1"/>
</dbReference>
<evidence type="ECO:0000313" key="2">
    <source>
        <dbReference type="EMBL" id="BDZ47312.1"/>
    </source>
</evidence>
<keyword evidence="3" id="KW-1185">Reference proteome</keyword>
<dbReference type="GO" id="GO:0016787">
    <property type="term" value="F:hydrolase activity"/>
    <property type="evidence" value="ECO:0007669"/>
    <property type="project" value="UniProtKB-KW"/>
</dbReference>
<accession>A0ABM8GG14</accession>
<evidence type="ECO:0000313" key="3">
    <source>
        <dbReference type="Proteomes" id="UP001321498"/>
    </source>
</evidence>
<dbReference type="Gene3D" id="3.40.50.1820">
    <property type="entry name" value="alpha/beta hydrolase"/>
    <property type="match status" value="1"/>
</dbReference>
<gene>
    <name evidence="2" type="ORF">GCM10025866_32210</name>
</gene>
<dbReference type="SUPFAM" id="SSF53474">
    <property type="entry name" value="alpha/beta-Hydrolases"/>
    <property type="match status" value="1"/>
</dbReference>
<proteinExistence type="predicted"/>
<keyword evidence="2" id="KW-0378">Hydrolase</keyword>
<dbReference type="Proteomes" id="UP001321498">
    <property type="component" value="Chromosome"/>
</dbReference>
<protein>
    <submittedName>
        <fullName evidence="2">Alpha/beta hydrolase</fullName>
    </submittedName>
</protein>
<dbReference type="EMBL" id="AP027731">
    <property type="protein sequence ID" value="BDZ47312.1"/>
    <property type="molecule type" value="Genomic_DNA"/>
</dbReference>
<dbReference type="PANTHER" id="PTHR43194:SF2">
    <property type="entry name" value="PEROXISOMAL MEMBRANE PROTEIN LPX1"/>
    <property type="match status" value="1"/>
</dbReference>
<dbReference type="RefSeq" id="WP_286277249.1">
    <property type="nucleotide sequence ID" value="NZ_AP027731.1"/>
</dbReference>
<name>A0ABM8GG14_9MICO</name>
<dbReference type="InterPro" id="IPR029058">
    <property type="entry name" value="AB_hydrolase_fold"/>
</dbReference>
<organism evidence="2 3">
    <name type="scientific">Naasia aerilata</name>
    <dbReference type="NCBI Taxonomy" id="1162966"/>
    <lineage>
        <taxon>Bacteria</taxon>
        <taxon>Bacillati</taxon>
        <taxon>Actinomycetota</taxon>
        <taxon>Actinomycetes</taxon>
        <taxon>Micrococcales</taxon>
        <taxon>Microbacteriaceae</taxon>
        <taxon>Naasia</taxon>
    </lineage>
</organism>
<reference evidence="3" key="1">
    <citation type="journal article" date="2019" name="Int. J. Syst. Evol. Microbiol.">
        <title>The Global Catalogue of Microorganisms (GCM) 10K type strain sequencing project: providing services to taxonomists for standard genome sequencing and annotation.</title>
        <authorList>
            <consortium name="The Broad Institute Genomics Platform"/>
            <consortium name="The Broad Institute Genome Sequencing Center for Infectious Disease"/>
            <person name="Wu L."/>
            <person name="Ma J."/>
        </authorList>
    </citation>
    <scope>NUCLEOTIDE SEQUENCE [LARGE SCALE GENOMIC DNA]</scope>
    <source>
        <strain evidence="3">NBRC 108725</strain>
    </source>
</reference>
<dbReference type="PANTHER" id="PTHR43194">
    <property type="entry name" value="HYDROLASE ALPHA/BETA FOLD FAMILY"/>
    <property type="match status" value="1"/>
</dbReference>
<sequence>MSLLPAPPPPRAVLTADGISIATYEFGEDPAAPVVFAVHGFSSSFVANWLRTGWVRELVRAGYRVVGMDQRGHGGSTKPHEPEAYTMDALVADVGVVLDTYLLDDVSFVGYSLGARVGWHAALELPVHISRAVFGGIPDGTPLTRFRVDQANRFLADGTPVEDRLTQAYLTMASAIPSNDLHALVALVEGMQGGAQPDPDNPPRQPVLFATGSEDRILEASRQLAASTPAGEFFEIPGRNHFNAPTSRAFRDAALGFLERVG</sequence>
<feature type="domain" description="AB hydrolase-1" evidence="1">
    <location>
        <begin position="33"/>
        <end position="152"/>
    </location>
</feature>
<dbReference type="InterPro" id="IPR050228">
    <property type="entry name" value="Carboxylesterase_BioH"/>
</dbReference>